<dbReference type="Gene3D" id="3.40.190.10">
    <property type="entry name" value="Periplasmic binding protein-like II"/>
    <property type="match status" value="1"/>
</dbReference>
<dbReference type="Pfam" id="PF10613">
    <property type="entry name" value="Lig_chan-Glu_bd"/>
    <property type="match status" value="1"/>
</dbReference>
<evidence type="ECO:0000313" key="14">
    <source>
        <dbReference type="EMBL" id="CAF4546553.1"/>
    </source>
</evidence>
<evidence type="ECO:0000256" key="1">
    <source>
        <dbReference type="ARBA" id="ARBA00004141"/>
    </source>
</evidence>
<keyword evidence="8" id="KW-0325">Glycoprotein</keyword>
<feature type="transmembrane region" description="Helical" evidence="11">
    <location>
        <begin position="151"/>
        <end position="169"/>
    </location>
</feature>
<evidence type="ECO:0000256" key="5">
    <source>
        <dbReference type="ARBA" id="ARBA00023065"/>
    </source>
</evidence>
<name>A0A8S2Y8X1_9BILA</name>
<keyword evidence="5" id="KW-0406">Ion transport</keyword>
<keyword evidence="2" id="KW-0813">Transport</keyword>
<organism evidence="14 15">
    <name type="scientific">Didymodactylos carnosus</name>
    <dbReference type="NCBI Taxonomy" id="1234261"/>
    <lineage>
        <taxon>Eukaryota</taxon>
        <taxon>Metazoa</taxon>
        <taxon>Spiralia</taxon>
        <taxon>Gnathifera</taxon>
        <taxon>Rotifera</taxon>
        <taxon>Eurotatoria</taxon>
        <taxon>Bdelloidea</taxon>
        <taxon>Philodinida</taxon>
        <taxon>Philodinidae</taxon>
        <taxon>Didymodactylos</taxon>
    </lineage>
</organism>
<keyword evidence="7" id="KW-0675">Receptor</keyword>
<keyword evidence="10" id="KW-0407">Ion channel</keyword>
<feature type="domain" description="Ionotropic glutamate receptor C-terminal" evidence="12">
    <location>
        <begin position="149"/>
        <end position="235"/>
    </location>
</feature>
<dbReference type="PANTHER" id="PTHR18966">
    <property type="entry name" value="IONOTROPIC GLUTAMATE RECEPTOR"/>
    <property type="match status" value="1"/>
</dbReference>
<evidence type="ECO:0000256" key="6">
    <source>
        <dbReference type="ARBA" id="ARBA00023136"/>
    </source>
</evidence>
<evidence type="ECO:0000259" key="12">
    <source>
        <dbReference type="Pfam" id="PF00060"/>
    </source>
</evidence>
<keyword evidence="9" id="KW-1071">Ligand-gated ion channel</keyword>
<evidence type="ECO:0000256" key="3">
    <source>
        <dbReference type="ARBA" id="ARBA00022692"/>
    </source>
</evidence>
<evidence type="ECO:0000256" key="7">
    <source>
        <dbReference type="ARBA" id="ARBA00023170"/>
    </source>
</evidence>
<evidence type="ECO:0000259" key="13">
    <source>
        <dbReference type="Pfam" id="PF10613"/>
    </source>
</evidence>
<dbReference type="EMBL" id="CAJOBC010114832">
    <property type="protein sequence ID" value="CAF4546553.1"/>
    <property type="molecule type" value="Genomic_DNA"/>
</dbReference>
<dbReference type="SUPFAM" id="SSF53850">
    <property type="entry name" value="Periplasmic binding protein-like II"/>
    <property type="match status" value="1"/>
</dbReference>
<proteinExistence type="predicted"/>
<dbReference type="SUPFAM" id="SSF81324">
    <property type="entry name" value="Voltage-gated potassium channels"/>
    <property type="match status" value="1"/>
</dbReference>
<dbReference type="Proteomes" id="UP000681722">
    <property type="component" value="Unassembled WGS sequence"/>
</dbReference>
<evidence type="ECO:0000256" key="11">
    <source>
        <dbReference type="SAM" id="Phobius"/>
    </source>
</evidence>
<keyword evidence="6 11" id="KW-0472">Membrane</keyword>
<gene>
    <name evidence="14" type="ORF">SRO942_LOCUS46814</name>
</gene>
<feature type="non-terminal residue" evidence="14">
    <location>
        <position position="1"/>
    </location>
</feature>
<dbReference type="Pfam" id="PF00060">
    <property type="entry name" value="Lig_chan"/>
    <property type="match status" value="1"/>
</dbReference>
<dbReference type="AlphaFoldDB" id="A0A8S2Y8X1"/>
<dbReference type="GO" id="GO:0016020">
    <property type="term" value="C:membrane"/>
    <property type="evidence" value="ECO:0007669"/>
    <property type="project" value="UniProtKB-SubCell"/>
</dbReference>
<evidence type="ECO:0000256" key="4">
    <source>
        <dbReference type="ARBA" id="ARBA00022989"/>
    </source>
</evidence>
<evidence type="ECO:0000256" key="2">
    <source>
        <dbReference type="ARBA" id="ARBA00022448"/>
    </source>
</evidence>
<dbReference type="Gene3D" id="1.10.287.70">
    <property type="match status" value="1"/>
</dbReference>
<evidence type="ECO:0000256" key="8">
    <source>
        <dbReference type="ARBA" id="ARBA00023180"/>
    </source>
</evidence>
<dbReference type="InterPro" id="IPR015683">
    <property type="entry name" value="Ionotropic_Glu_rcpt"/>
</dbReference>
<feature type="transmembrane region" description="Helical" evidence="11">
    <location>
        <begin position="214"/>
        <end position="240"/>
    </location>
</feature>
<reference evidence="14" key="1">
    <citation type="submission" date="2021-02" db="EMBL/GenBank/DDBJ databases">
        <authorList>
            <person name="Nowell W R."/>
        </authorList>
    </citation>
    <scope>NUCLEOTIDE SEQUENCE</scope>
</reference>
<evidence type="ECO:0000256" key="9">
    <source>
        <dbReference type="ARBA" id="ARBA00023286"/>
    </source>
</evidence>
<dbReference type="InterPro" id="IPR019594">
    <property type="entry name" value="Glu/Gly-bd"/>
</dbReference>
<evidence type="ECO:0000256" key="10">
    <source>
        <dbReference type="ARBA" id="ARBA00023303"/>
    </source>
</evidence>
<accession>A0A8S2Y8X1</accession>
<keyword evidence="3 11" id="KW-0812">Transmembrane</keyword>
<dbReference type="OrthoDB" id="6511345at2759"/>
<dbReference type="InterPro" id="IPR001320">
    <property type="entry name" value="Iontro_rcpt_C"/>
</dbReference>
<sequence length="244" mass="26375">PSVNGSDYIPVLEWSDPDDWTTYTKADVIVWPSNSLVAPTGNALLSDEFGNSTTKLTGYMPDLIALLQNNTGFTPHTVLVPSNQTYDALVQAVVNGAYDILAGDVTITASRSKIVDFLNSIFDNSLSIIVRRPADVSLDLLGFLKPFSFKLWLKLLAVTVCGGVMICLIERKGNEAFQDRSIIPSGAMNVWYSIGTIMGYGADFQVATSAGRLFTVGLYILSLILVATYTANLASGACFLKKLK</sequence>
<comment type="caution">
    <text evidence="14">The sequence shown here is derived from an EMBL/GenBank/DDBJ whole genome shotgun (WGS) entry which is preliminary data.</text>
</comment>
<keyword evidence="4 11" id="KW-1133">Transmembrane helix</keyword>
<evidence type="ECO:0000313" key="15">
    <source>
        <dbReference type="Proteomes" id="UP000681722"/>
    </source>
</evidence>
<feature type="transmembrane region" description="Helical" evidence="11">
    <location>
        <begin position="181"/>
        <end position="202"/>
    </location>
</feature>
<comment type="subcellular location">
    <subcellularLocation>
        <location evidence="1">Membrane</location>
        <topology evidence="1">Multi-pass membrane protein</topology>
    </subcellularLocation>
</comment>
<feature type="domain" description="Ionotropic glutamate receptor L-glutamate and glycine-binding" evidence="13">
    <location>
        <begin position="51"/>
        <end position="133"/>
    </location>
</feature>
<dbReference type="GO" id="GO:0015276">
    <property type="term" value="F:ligand-gated monoatomic ion channel activity"/>
    <property type="evidence" value="ECO:0007669"/>
    <property type="project" value="InterPro"/>
</dbReference>
<protein>
    <submittedName>
        <fullName evidence="14">Uncharacterized protein</fullName>
    </submittedName>
</protein>